<dbReference type="SUPFAM" id="SSF56801">
    <property type="entry name" value="Acetyl-CoA synthetase-like"/>
    <property type="match status" value="1"/>
</dbReference>
<accession>A0ABT3KBJ9</accession>
<dbReference type="InterPro" id="IPR042099">
    <property type="entry name" value="ANL_N_sf"/>
</dbReference>
<name>A0ABT3KBJ9_9GAMM</name>
<comment type="caution">
    <text evidence="2">The sequence shown here is derived from an EMBL/GenBank/DDBJ whole genome shotgun (WGS) entry which is preliminary data.</text>
</comment>
<evidence type="ECO:0000313" key="3">
    <source>
        <dbReference type="Proteomes" id="UP001431181"/>
    </source>
</evidence>
<dbReference type="Pfam" id="PF00501">
    <property type="entry name" value="AMP-binding"/>
    <property type="match status" value="1"/>
</dbReference>
<dbReference type="RefSeq" id="WP_265217017.1">
    <property type="nucleotide sequence ID" value="NZ_JAPEUL010000004.1"/>
</dbReference>
<keyword evidence="3" id="KW-1185">Reference proteome</keyword>
<feature type="domain" description="AMP-dependent synthetase/ligase" evidence="1">
    <location>
        <begin position="44"/>
        <end position="128"/>
    </location>
</feature>
<organism evidence="2 3">
    <name type="scientific">Marinomonas rhodophyticola</name>
    <dbReference type="NCBI Taxonomy" id="2992803"/>
    <lineage>
        <taxon>Bacteria</taxon>
        <taxon>Pseudomonadati</taxon>
        <taxon>Pseudomonadota</taxon>
        <taxon>Gammaproteobacteria</taxon>
        <taxon>Oceanospirillales</taxon>
        <taxon>Oceanospirillaceae</taxon>
        <taxon>Marinomonas</taxon>
    </lineage>
</organism>
<sequence>MNGEFHPIKVVAHPIDIEKREDGVQIINSQKALDDYARCWTDQLEYWAEKTPDQLFVAERDEQGDWHKVTYAQAVTRVRKIASWLLTQPVSVERPIVFLCGNSLEHLMLALAGMYVGIAHSPLSPAYSLIATDYTKLQGIFDILTLV</sequence>
<evidence type="ECO:0000259" key="1">
    <source>
        <dbReference type="Pfam" id="PF00501"/>
    </source>
</evidence>
<gene>
    <name evidence="2" type="ORF">ONZ52_02300</name>
</gene>
<evidence type="ECO:0000313" key="2">
    <source>
        <dbReference type="EMBL" id="MCW4627914.1"/>
    </source>
</evidence>
<reference evidence="2" key="1">
    <citation type="submission" date="2022-11" db="EMBL/GenBank/DDBJ databases">
        <title>Marinomonas sp. nov., isolated from marine algae.</title>
        <authorList>
            <person name="Choi D.G."/>
            <person name="Kim J.M."/>
            <person name="Lee J.K."/>
            <person name="Baek J.H."/>
            <person name="Jeon C.O."/>
        </authorList>
    </citation>
    <scope>NUCLEOTIDE SEQUENCE</scope>
    <source>
        <strain evidence="2">KJ51-3</strain>
    </source>
</reference>
<protein>
    <submittedName>
        <fullName evidence="2">AMP-binding protein</fullName>
    </submittedName>
</protein>
<proteinExistence type="predicted"/>
<dbReference type="EMBL" id="JAPEUL010000004">
    <property type="protein sequence ID" value="MCW4627914.1"/>
    <property type="molecule type" value="Genomic_DNA"/>
</dbReference>
<dbReference type="Gene3D" id="3.40.50.12780">
    <property type="entry name" value="N-terminal domain of ligase-like"/>
    <property type="match status" value="1"/>
</dbReference>
<dbReference type="InterPro" id="IPR000873">
    <property type="entry name" value="AMP-dep_synth/lig_dom"/>
</dbReference>
<dbReference type="Proteomes" id="UP001431181">
    <property type="component" value="Unassembled WGS sequence"/>
</dbReference>